<dbReference type="Proteomes" id="UP000054820">
    <property type="component" value="Unassembled WGS sequence"/>
</dbReference>
<keyword evidence="4" id="KW-1185">Reference proteome</keyword>
<reference evidence="3 5" key="2">
    <citation type="submission" date="2018-06" db="EMBL/GenBank/DDBJ databases">
        <authorList>
            <consortium name="Pathogen Informatics"/>
            <person name="Doyle S."/>
        </authorList>
    </citation>
    <scope>NUCLEOTIDE SEQUENCE [LARGE SCALE GENOMIC DNA]</scope>
    <source>
        <strain evidence="3 5">NCTC11991</strain>
    </source>
</reference>
<dbReference type="EMBL" id="UGOY01000001">
    <property type="protein sequence ID" value="STY22734.1"/>
    <property type="molecule type" value="Genomic_DNA"/>
</dbReference>
<evidence type="ECO:0000313" key="4">
    <source>
        <dbReference type="Proteomes" id="UP000054820"/>
    </source>
</evidence>
<accession>A0A378L7N6</accession>
<name>A0A378L7N6_9GAMM</name>
<dbReference type="EMBL" id="LNYZ01000006">
    <property type="protein sequence ID" value="KTD79158.1"/>
    <property type="molecule type" value="Genomic_DNA"/>
</dbReference>
<dbReference type="RefSeq" id="WP_058476496.1">
    <property type="nucleotide sequence ID" value="NZ_CAAAIO010000023.1"/>
</dbReference>
<proteinExistence type="predicted"/>
<evidence type="ECO:0000313" key="3">
    <source>
        <dbReference type="EMBL" id="STY22734.1"/>
    </source>
</evidence>
<feature type="transmembrane region" description="Helical" evidence="1">
    <location>
        <begin position="58"/>
        <end position="91"/>
    </location>
</feature>
<keyword evidence="1" id="KW-1133">Transmembrane helix</keyword>
<evidence type="ECO:0000313" key="5">
    <source>
        <dbReference type="Proteomes" id="UP000255110"/>
    </source>
</evidence>
<dbReference type="AlphaFoldDB" id="A0A378L7N6"/>
<feature type="transmembrane region" description="Helical" evidence="1">
    <location>
        <begin position="103"/>
        <end position="129"/>
    </location>
</feature>
<reference evidence="2 4" key="1">
    <citation type="submission" date="2015-11" db="EMBL/GenBank/DDBJ databases">
        <title>Genomic analysis of 38 Legionella species identifies large and diverse effector repertoires.</title>
        <authorList>
            <person name="Burstein D."/>
            <person name="Amaro F."/>
            <person name="Zusman T."/>
            <person name="Lifshitz Z."/>
            <person name="Cohen O."/>
            <person name="Gilbert J.A."/>
            <person name="Pupko T."/>
            <person name="Shuman H.A."/>
            <person name="Segal G."/>
        </authorList>
    </citation>
    <scope>NUCLEOTIDE SEQUENCE [LARGE SCALE GENOMIC DNA]</scope>
    <source>
        <strain evidence="2 4">SC-18-C9</strain>
    </source>
</reference>
<dbReference type="Proteomes" id="UP000255110">
    <property type="component" value="Unassembled WGS sequence"/>
</dbReference>
<dbReference type="STRING" id="460.Lstg_0917"/>
<gene>
    <name evidence="2" type="ORF">Lstg_0917</name>
    <name evidence="3" type="ORF">NCTC11991_01324</name>
</gene>
<keyword evidence="1" id="KW-0812">Transmembrane</keyword>
<sequence>MLYLLGEEEVYYIFDGRTVSEITDRAIKTYRSRPGFFTPYKNLYEFGGELIAPGVYPFAGLVLAGFSAFAFFASAAVCLATYLVAAGAFVFNAPELRDDALEFAGSVLYFTGVALLTSAVSALLALISFPHSVLSIVTRSMSTLGAVGTETYFETGQEKIDLEKNTDGYEFQMR</sequence>
<organism evidence="3 5">
    <name type="scientific">Legionella steigerwaltii</name>
    <dbReference type="NCBI Taxonomy" id="460"/>
    <lineage>
        <taxon>Bacteria</taxon>
        <taxon>Pseudomonadati</taxon>
        <taxon>Pseudomonadota</taxon>
        <taxon>Gammaproteobacteria</taxon>
        <taxon>Legionellales</taxon>
        <taxon>Legionellaceae</taxon>
        <taxon>Legionella</taxon>
    </lineage>
</organism>
<evidence type="ECO:0000313" key="2">
    <source>
        <dbReference type="EMBL" id="KTD79158.1"/>
    </source>
</evidence>
<keyword evidence="1" id="KW-0472">Membrane</keyword>
<protein>
    <submittedName>
        <fullName evidence="3">Uncharacterized protein</fullName>
    </submittedName>
</protein>
<evidence type="ECO:0000256" key="1">
    <source>
        <dbReference type="SAM" id="Phobius"/>
    </source>
</evidence>